<dbReference type="InterPro" id="IPR000298">
    <property type="entry name" value="Cyt_c_oxidase-like_su3"/>
</dbReference>
<dbReference type="PANTHER" id="PTHR11403:SF6">
    <property type="entry name" value="NITRIC OXIDE REDUCTASE SUBUNIT E"/>
    <property type="match status" value="1"/>
</dbReference>
<dbReference type="AlphaFoldDB" id="A0A381VAQ5"/>
<sequence>MSMRGPIATHRSATGIPTGRLGIWWLLASEIFIFGGLIACFILFKLNGTPGFEDASLTSVTAGAINTFVLLTSSLSVVLAHAAIEKGDREKSFKYIWYTIGFGLVFLIIKTYEYTGKIIHGHTITDNLFWSFYYTMTGLHALHVIGGMVIMALISFDIRKGYNFQRVELIGIYWHFVDLVWIFLFPLFYIANF</sequence>
<dbReference type="GO" id="GO:0004129">
    <property type="term" value="F:cytochrome-c oxidase activity"/>
    <property type="evidence" value="ECO:0007669"/>
    <property type="project" value="InterPro"/>
</dbReference>
<dbReference type="GO" id="GO:0016020">
    <property type="term" value="C:membrane"/>
    <property type="evidence" value="ECO:0007669"/>
    <property type="project" value="UniProtKB-SubCell"/>
</dbReference>
<evidence type="ECO:0000259" key="7">
    <source>
        <dbReference type="PROSITE" id="PS50253"/>
    </source>
</evidence>
<evidence type="ECO:0000256" key="2">
    <source>
        <dbReference type="ARBA" id="ARBA00010581"/>
    </source>
</evidence>
<comment type="subcellular location">
    <subcellularLocation>
        <location evidence="1">Membrane</location>
        <topology evidence="1">Multi-pass membrane protein</topology>
    </subcellularLocation>
</comment>
<dbReference type="GO" id="GO:0019646">
    <property type="term" value="P:aerobic electron transport chain"/>
    <property type="evidence" value="ECO:0007669"/>
    <property type="project" value="InterPro"/>
</dbReference>
<reference evidence="8" key="1">
    <citation type="submission" date="2018-05" db="EMBL/GenBank/DDBJ databases">
        <authorList>
            <person name="Lanie J.A."/>
            <person name="Ng W.-L."/>
            <person name="Kazmierczak K.M."/>
            <person name="Andrzejewski T.M."/>
            <person name="Davidsen T.M."/>
            <person name="Wayne K.J."/>
            <person name="Tettelin H."/>
            <person name="Glass J.I."/>
            <person name="Rusch D."/>
            <person name="Podicherti R."/>
            <person name="Tsui H.-C.T."/>
            <person name="Winkler M.E."/>
        </authorList>
    </citation>
    <scope>NUCLEOTIDE SEQUENCE</scope>
</reference>
<feature type="transmembrane region" description="Helical" evidence="6">
    <location>
        <begin position="170"/>
        <end position="191"/>
    </location>
</feature>
<evidence type="ECO:0000256" key="5">
    <source>
        <dbReference type="ARBA" id="ARBA00023136"/>
    </source>
</evidence>
<evidence type="ECO:0000256" key="4">
    <source>
        <dbReference type="ARBA" id="ARBA00022989"/>
    </source>
</evidence>
<dbReference type="InterPro" id="IPR035973">
    <property type="entry name" value="Cyt_c_oxidase_su3-like_sf"/>
</dbReference>
<evidence type="ECO:0000256" key="1">
    <source>
        <dbReference type="ARBA" id="ARBA00004141"/>
    </source>
</evidence>
<evidence type="ECO:0000313" key="8">
    <source>
        <dbReference type="EMBL" id="SVA37214.1"/>
    </source>
</evidence>
<gene>
    <name evidence="8" type="ORF">METZ01_LOCUS90068</name>
</gene>
<proteinExistence type="inferred from homology"/>
<dbReference type="InterPro" id="IPR024791">
    <property type="entry name" value="Cyt_c/ubiquinol_Oxase_su3"/>
</dbReference>
<keyword evidence="4 6" id="KW-1133">Transmembrane helix</keyword>
<dbReference type="InterPro" id="IPR013833">
    <property type="entry name" value="Cyt_c_oxidase_su3_a-hlx"/>
</dbReference>
<accession>A0A381VAQ5</accession>
<organism evidence="8">
    <name type="scientific">marine metagenome</name>
    <dbReference type="NCBI Taxonomy" id="408172"/>
    <lineage>
        <taxon>unclassified sequences</taxon>
        <taxon>metagenomes</taxon>
        <taxon>ecological metagenomes</taxon>
    </lineage>
</organism>
<protein>
    <recommendedName>
        <fullName evidence="7">Heme-copper oxidase subunit III family profile domain-containing protein</fullName>
    </recommendedName>
</protein>
<comment type="similarity">
    <text evidence="2">Belongs to the cytochrome c oxidase subunit 3 family.</text>
</comment>
<evidence type="ECO:0000256" key="6">
    <source>
        <dbReference type="SAM" id="Phobius"/>
    </source>
</evidence>
<dbReference type="Pfam" id="PF00510">
    <property type="entry name" value="COX3"/>
    <property type="match status" value="1"/>
</dbReference>
<dbReference type="PANTHER" id="PTHR11403">
    <property type="entry name" value="CYTOCHROME C OXIDASE SUBUNIT III"/>
    <property type="match status" value="1"/>
</dbReference>
<evidence type="ECO:0000256" key="3">
    <source>
        <dbReference type="ARBA" id="ARBA00022692"/>
    </source>
</evidence>
<dbReference type="Gene3D" id="1.20.120.80">
    <property type="entry name" value="Cytochrome c oxidase, subunit III, four-helix bundle"/>
    <property type="match status" value="1"/>
</dbReference>
<name>A0A381VAQ5_9ZZZZ</name>
<dbReference type="SUPFAM" id="SSF81452">
    <property type="entry name" value="Cytochrome c oxidase subunit III-like"/>
    <property type="match status" value="1"/>
</dbReference>
<feature type="domain" description="Heme-copper oxidase subunit III family profile" evidence="7">
    <location>
        <begin position="1"/>
        <end position="193"/>
    </location>
</feature>
<dbReference type="PROSITE" id="PS50253">
    <property type="entry name" value="COX3"/>
    <property type="match status" value="1"/>
</dbReference>
<keyword evidence="5 6" id="KW-0472">Membrane</keyword>
<feature type="transmembrane region" description="Helical" evidence="6">
    <location>
        <begin position="64"/>
        <end position="83"/>
    </location>
</feature>
<feature type="transmembrane region" description="Helical" evidence="6">
    <location>
        <begin position="132"/>
        <end position="158"/>
    </location>
</feature>
<dbReference type="EMBL" id="UINC01008261">
    <property type="protein sequence ID" value="SVA37214.1"/>
    <property type="molecule type" value="Genomic_DNA"/>
</dbReference>
<keyword evidence="3 6" id="KW-0812">Transmembrane</keyword>
<feature type="transmembrane region" description="Helical" evidence="6">
    <location>
        <begin position="21"/>
        <end position="44"/>
    </location>
</feature>
<feature type="transmembrane region" description="Helical" evidence="6">
    <location>
        <begin position="95"/>
        <end position="112"/>
    </location>
</feature>